<dbReference type="AlphaFoldDB" id="U4KHU4"/>
<feature type="coiled-coil region" evidence="2">
    <location>
        <begin position="69"/>
        <end position="100"/>
    </location>
</feature>
<keyword evidence="2" id="KW-0175">Coiled coil</keyword>
<dbReference type="InterPro" id="IPR013766">
    <property type="entry name" value="Thioredoxin_domain"/>
</dbReference>
<dbReference type="InterPro" id="IPR012336">
    <property type="entry name" value="Thioredoxin-like_fold"/>
</dbReference>
<dbReference type="EMBL" id="FO203527">
    <property type="protein sequence ID" value="CCO61559.1"/>
    <property type="molecule type" value="Genomic_DNA"/>
</dbReference>
<accession>U4KHU4</accession>
<feature type="domain" description="Thioredoxin" evidence="3">
    <location>
        <begin position="59"/>
        <end position="264"/>
    </location>
</feature>
<dbReference type="eggNOG" id="COG1651">
    <property type="taxonomic scope" value="Bacteria"/>
</dbReference>
<evidence type="ECO:0000313" key="4">
    <source>
        <dbReference type="EMBL" id="CCO61559.1"/>
    </source>
</evidence>
<dbReference type="PANTHER" id="PTHR35272">
    <property type="entry name" value="THIOL:DISULFIDE INTERCHANGE PROTEIN DSBC-RELATED"/>
    <property type="match status" value="1"/>
</dbReference>
<dbReference type="PANTHER" id="PTHR35272:SF3">
    <property type="entry name" value="THIOL:DISULFIDE INTERCHANGE PROTEIN DSBC"/>
    <property type="match status" value="1"/>
</dbReference>
<dbReference type="STRING" id="28173.VIBNI_B1837"/>
<evidence type="ECO:0000256" key="1">
    <source>
        <dbReference type="ARBA" id="ARBA00023284"/>
    </source>
</evidence>
<reference evidence="4 5" key="1">
    <citation type="journal article" date="2013" name="ISME J.">
        <title>Comparative genomics of pathogenic lineages of Vibrio nigripulchritudo identifies virulence-associated traits.</title>
        <authorList>
            <person name="Goudenege D."/>
            <person name="Labreuche Y."/>
            <person name="Krin E."/>
            <person name="Ansquer D."/>
            <person name="Mangenot S."/>
            <person name="Calteau A."/>
            <person name="Medigue C."/>
            <person name="Mazel D."/>
            <person name="Polz M.F."/>
            <person name="Le Roux F."/>
        </authorList>
    </citation>
    <scope>NUCLEOTIDE SEQUENCE [LARGE SCALE GENOMIC DNA]</scope>
    <source>
        <strain evidence="5">SnF1</strain>
    </source>
</reference>
<dbReference type="PROSITE" id="PS51352">
    <property type="entry name" value="THIOREDOXIN_2"/>
    <property type="match status" value="1"/>
</dbReference>
<dbReference type="KEGG" id="vni:VIBNI_B1837"/>
<dbReference type="Pfam" id="PF13462">
    <property type="entry name" value="Thioredoxin_4"/>
    <property type="match status" value="1"/>
</dbReference>
<keyword evidence="1" id="KW-0676">Redox-active center</keyword>
<dbReference type="Gene3D" id="3.40.30.10">
    <property type="entry name" value="Glutaredoxin"/>
    <property type="match status" value="1"/>
</dbReference>
<dbReference type="PROSITE" id="PS00194">
    <property type="entry name" value="THIOREDOXIN_1"/>
    <property type="match status" value="1"/>
</dbReference>
<evidence type="ECO:0000313" key="5">
    <source>
        <dbReference type="Proteomes" id="UP000016895"/>
    </source>
</evidence>
<dbReference type="PATRIC" id="fig|1260221.3.peg.5411"/>
<proteinExistence type="predicted"/>
<sequence length="264" mass="29356">MGIVAQIVAGIRNQKMTQITKWLGGIGLAFSMVSVSVADAVKPSEQLTPEQSVQLAEIDSILRSHPQIIADLNQSLKGYVAQLERTEKALEDQREWLTKAPEHSKAGSDNPKLTIINFTDYNCPYCKRLEIGLAKLLTEVKDVQVVNVYVPLQQQIASGTNTNSAFYALKVWEKEPEKFAEVHRQLVAHPTRHDADSLNRIAKDTGTEKYLETGEREQSIVSKNMQAFSELGLRGTPAIIINDEIVPGFIPYAQLKETVDKALN</sequence>
<keyword evidence="5" id="KW-1185">Reference proteome</keyword>
<dbReference type="CDD" id="cd03023">
    <property type="entry name" value="DsbA_Com1_like"/>
    <property type="match status" value="1"/>
</dbReference>
<dbReference type="GO" id="GO:0015036">
    <property type="term" value="F:disulfide oxidoreductase activity"/>
    <property type="evidence" value="ECO:0007669"/>
    <property type="project" value="UniProtKB-ARBA"/>
</dbReference>
<dbReference type="SUPFAM" id="SSF52833">
    <property type="entry name" value="Thioredoxin-like"/>
    <property type="match status" value="1"/>
</dbReference>
<protein>
    <recommendedName>
        <fullName evidence="3">Thioredoxin domain-containing protein</fullName>
    </recommendedName>
</protein>
<evidence type="ECO:0000259" key="3">
    <source>
        <dbReference type="PROSITE" id="PS51352"/>
    </source>
</evidence>
<evidence type="ECO:0000256" key="2">
    <source>
        <dbReference type="SAM" id="Coils"/>
    </source>
</evidence>
<dbReference type="InterPro" id="IPR036249">
    <property type="entry name" value="Thioredoxin-like_sf"/>
</dbReference>
<name>U4KHU4_9VIBR</name>
<organism evidence="4 5">
    <name type="scientific">Vibrio nigripulchritudo</name>
    <dbReference type="NCBI Taxonomy" id="28173"/>
    <lineage>
        <taxon>Bacteria</taxon>
        <taxon>Pseudomonadati</taxon>
        <taxon>Pseudomonadota</taxon>
        <taxon>Gammaproteobacteria</taxon>
        <taxon>Vibrionales</taxon>
        <taxon>Vibrionaceae</taxon>
        <taxon>Vibrio</taxon>
    </lineage>
</organism>
<dbReference type="InterPro" id="IPR051470">
    <property type="entry name" value="Thiol:disulfide_interchange"/>
</dbReference>
<dbReference type="InterPro" id="IPR017937">
    <property type="entry name" value="Thioredoxin_CS"/>
</dbReference>
<dbReference type="Proteomes" id="UP000016895">
    <property type="component" value="Chromosome 2"/>
</dbReference>
<gene>
    <name evidence="4" type="ORF">VIBNI_B1837</name>
</gene>